<evidence type="ECO:0000313" key="3">
    <source>
        <dbReference type="Proteomes" id="UP000507470"/>
    </source>
</evidence>
<gene>
    <name evidence="2" type="ORF">MCOR_44754</name>
</gene>
<dbReference type="InterPro" id="IPR011604">
    <property type="entry name" value="PDDEXK-like_dom_sf"/>
</dbReference>
<evidence type="ECO:0000259" key="1">
    <source>
        <dbReference type="Pfam" id="PF09588"/>
    </source>
</evidence>
<dbReference type="PANTHER" id="PTHR46609:SF8">
    <property type="entry name" value="YQAJ VIRAL RECOMBINASE DOMAIN-CONTAINING PROTEIN"/>
    <property type="match status" value="1"/>
</dbReference>
<dbReference type="AlphaFoldDB" id="A0A6J8DST4"/>
<dbReference type="InterPro" id="IPR019080">
    <property type="entry name" value="YqaJ_viral_recombinase"/>
</dbReference>
<dbReference type="Gene3D" id="3.90.320.10">
    <property type="match status" value="1"/>
</dbReference>
<dbReference type="Pfam" id="PF09588">
    <property type="entry name" value="YqaJ"/>
    <property type="match status" value="1"/>
</dbReference>
<dbReference type="PANTHER" id="PTHR46609">
    <property type="entry name" value="EXONUCLEASE, PHAGE-TYPE/RECB, C-TERMINAL DOMAIN-CONTAINING PROTEIN"/>
    <property type="match status" value="1"/>
</dbReference>
<dbReference type="Proteomes" id="UP000507470">
    <property type="component" value="Unassembled WGS sequence"/>
</dbReference>
<dbReference type="GO" id="GO:0006281">
    <property type="term" value="P:DNA repair"/>
    <property type="evidence" value="ECO:0007669"/>
    <property type="project" value="UniProtKB-ARBA"/>
</dbReference>
<name>A0A6J8DST4_MYTCO</name>
<feature type="domain" description="YqaJ viral recombinase" evidence="1">
    <location>
        <begin position="8"/>
        <end position="109"/>
    </location>
</feature>
<protein>
    <recommendedName>
        <fullName evidence="1">YqaJ viral recombinase domain-containing protein</fullName>
    </recommendedName>
</protein>
<evidence type="ECO:0000313" key="2">
    <source>
        <dbReference type="EMBL" id="CAC5411698.1"/>
    </source>
</evidence>
<accession>A0A6J8DST4</accession>
<dbReference type="SUPFAM" id="SSF52980">
    <property type="entry name" value="Restriction endonuclease-like"/>
    <property type="match status" value="1"/>
</dbReference>
<keyword evidence="3" id="KW-1185">Reference proteome</keyword>
<dbReference type="EMBL" id="CACVKT020007903">
    <property type="protein sequence ID" value="CAC5411698.1"/>
    <property type="molecule type" value="Genomic_DNA"/>
</dbReference>
<dbReference type="InterPro" id="IPR011335">
    <property type="entry name" value="Restrct_endonuc-II-like"/>
</dbReference>
<organism evidence="2 3">
    <name type="scientific">Mytilus coruscus</name>
    <name type="common">Sea mussel</name>
    <dbReference type="NCBI Taxonomy" id="42192"/>
    <lineage>
        <taxon>Eukaryota</taxon>
        <taxon>Metazoa</taxon>
        <taxon>Spiralia</taxon>
        <taxon>Lophotrochozoa</taxon>
        <taxon>Mollusca</taxon>
        <taxon>Bivalvia</taxon>
        <taxon>Autobranchia</taxon>
        <taxon>Pteriomorphia</taxon>
        <taxon>Mytilida</taxon>
        <taxon>Mytiloidea</taxon>
        <taxon>Mytilidae</taxon>
        <taxon>Mytilinae</taxon>
        <taxon>Mytilus</taxon>
    </lineage>
</organism>
<dbReference type="CDD" id="cd22343">
    <property type="entry name" value="PDDEXK_lambda_exonuclease-like"/>
    <property type="match status" value="1"/>
</dbReference>
<sequence>MTEIVNLKTAPMLYGQKYEKSALSKYEQDFERSPVNCGIYVSKSHPSIAASPDGIVNDTVVEVKCPFVAKDKMISPKTLPFLLYNDGKFMLNESHNYYYQVQGQMFWSDIQAASSGLQKKSRVPLAERINCNNGKGRQKSKLALAWSPGELK</sequence>
<proteinExistence type="predicted"/>
<reference evidence="2 3" key="1">
    <citation type="submission" date="2020-06" db="EMBL/GenBank/DDBJ databases">
        <authorList>
            <person name="Li R."/>
            <person name="Bekaert M."/>
        </authorList>
    </citation>
    <scope>NUCLEOTIDE SEQUENCE [LARGE SCALE GENOMIC DNA]</scope>
    <source>
        <strain evidence="3">wild</strain>
    </source>
</reference>
<dbReference type="InterPro" id="IPR051703">
    <property type="entry name" value="NF-kappa-B_Signaling_Reg"/>
</dbReference>
<dbReference type="OrthoDB" id="6150801at2759"/>